<dbReference type="InterPro" id="IPR021234">
    <property type="entry name" value="DUF2827"/>
</dbReference>
<protein>
    <submittedName>
        <fullName evidence="2">Uncharacterized protein</fullName>
    </submittedName>
</protein>
<reference evidence="2" key="1">
    <citation type="journal article" date="2020" name="Nature">
        <title>Giant virus diversity and host interactions through global metagenomics.</title>
        <authorList>
            <person name="Schulz F."/>
            <person name="Roux S."/>
            <person name="Paez-Espino D."/>
            <person name="Jungbluth S."/>
            <person name="Walsh D.A."/>
            <person name="Denef V.J."/>
            <person name="McMahon K.D."/>
            <person name="Konstantinidis K.T."/>
            <person name="Eloe-Fadrosh E.A."/>
            <person name="Kyrpides N.C."/>
            <person name="Woyke T."/>
        </authorList>
    </citation>
    <scope>NUCLEOTIDE SEQUENCE</scope>
    <source>
        <strain evidence="2">GVMAG-S-1101164-67</strain>
    </source>
</reference>
<organism evidence="2">
    <name type="scientific">viral metagenome</name>
    <dbReference type="NCBI Taxonomy" id="1070528"/>
    <lineage>
        <taxon>unclassified sequences</taxon>
        <taxon>metagenomes</taxon>
        <taxon>organismal metagenomes</taxon>
    </lineage>
</organism>
<dbReference type="AlphaFoldDB" id="A0A6C0JY18"/>
<feature type="transmembrane region" description="Helical" evidence="1">
    <location>
        <begin position="63"/>
        <end position="83"/>
    </location>
</feature>
<keyword evidence="1" id="KW-0812">Transmembrane</keyword>
<dbReference type="Pfam" id="PF10933">
    <property type="entry name" value="DUF2827"/>
    <property type="match status" value="1"/>
</dbReference>
<accession>A0A6C0JY18</accession>
<name>A0A6C0JY18_9ZZZZ</name>
<evidence type="ECO:0000256" key="1">
    <source>
        <dbReference type="SAM" id="Phobius"/>
    </source>
</evidence>
<keyword evidence="1" id="KW-1133">Transmembrane helix</keyword>
<dbReference type="EMBL" id="MN740755">
    <property type="protein sequence ID" value="QHU10389.1"/>
    <property type="molecule type" value="Genomic_DNA"/>
</dbReference>
<proteinExistence type="predicted"/>
<keyword evidence="1" id="KW-0472">Membrane</keyword>
<evidence type="ECO:0000313" key="2">
    <source>
        <dbReference type="EMBL" id="QHU10389.1"/>
    </source>
</evidence>
<sequence>MEIFTLTKFRYPKNIEDSFNDFCKYTFLYDYNKTYEMFFSENITEKIMFVDFNKIKNIYIKKICFILYVLYFKGGFFIDINVIPTNNIINFNLKNNSIYIVESILDSNNLFLGIFGSSKNNINLLNLIQHLINFDNCEKEFNSKIFYEIIKNNVIENVTILNEKIYNSNYVSTINEVGEVLFNHYYKPKFSYTEIPLKVKDIVSVKDIKVGITLSLFKDVLSFFSNGINQNSLFLCELLLNIGFDVYFIIEDSKLFDIDENNLSKILYDKRFKFAKYSEILYSEFNVIITLSFSYGEQFIHNYLKYLNTKHVGYFCGNTYIIESEKILYNQHKDTQNCEYDFLVNDKPKYDEIWSIPQMVEINRDFWSILYQCNCIEVPFVWSDKAIHLSCIVNKCNESDLLYKNRGLEKKIAVFEPNISIMKWALPSVLICENAYRNNKFIKHLYITNISSSKIIDFNLKQFNKFVSSLKLVKDKKCSIESRYNTLSFMKDYADVVLSHQWGNPLNYLYFDLAWMGWPILHNAYLCKNIGYFYDNFNLVDASIQLEKILVEHDKNIDLYIKTNREAIDIYLPTNLELQNKYKKLIFNLFS</sequence>